<gene>
    <name evidence="3" type="ORF">Tbon_07875</name>
</gene>
<dbReference type="EMBL" id="CP042829">
    <property type="protein sequence ID" value="QFG03215.1"/>
    <property type="molecule type" value="Genomic_DNA"/>
</dbReference>
<evidence type="ECO:0000313" key="4">
    <source>
        <dbReference type="Proteomes" id="UP000326331"/>
    </source>
</evidence>
<dbReference type="Proteomes" id="UP000326331">
    <property type="component" value="Chromosome"/>
</dbReference>
<evidence type="ECO:0000256" key="1">
    <source>
        <dbReference type="SAM" id="MobiDB-lite"/>
    </source>
</evidence>
<sequence length="426" mass="45109">MAPFSAPNRCLCHHAVVRALSIGILPFVVWVIAVACDGTADAPAPEPTPAQSPAGSGTPTTPALPPLPGIAFERVAAGFQRPTFVTGAGDGSGRLFVLEKRGTIRIVRGGQVADEPFLDIRSRVTSSGNEQGLLGLAFHPRFAENGRFFVYYTAADGGANTLAEFRVSSADPDRADPASGRVLFAIPDQYSNHNGGMLAFGPDGFLYVALGDGGGAGDPLRSAQDLANPLGSILRIDVDAPPAAGLAYAIPSDNPFVGRAGARPEIWAYGLRNPWRFSFDRQTGDLWIADVGQNAREEVDFQPAGSPGGQNYGWSIMEGTACYRPTSGCESSGLILPVFEYTHSDGCSITGGYVYRGAAFPALRGAYFAADYCTGAAWAIRREGERVRADRLPDFPTGISSFGEDDAGELYIVRDQPGTLERLVVR</sequence>
<name>A0ABX6C1R1_9CHLR</name>
<feature type="compositionally biased region" description="Low complexity" evidence="1">
    <location>
        <begin position="52"/>
        <end position="61"/>
    </location>
</feature>
<feature type="region of interest" description="Disordered" evidence="1">
    <location>
        <begin position="42"/>
        <end position="63"/>
    </location>
</feature>
<protein>
    <submittedName>
        <fullName evidence="3">PQQ-dependent sugar dehydrogenase</fullName>
    </submittedName>
</protein>
<accession>A0ABX6C1R1</accession>
<dbReference type="SUPFAM" id="SSF50952">
    <property type="entry name" value="Soluble quinoprotein glucose dehydrogenase"/>
    <property type="match status" value="1"/>
</dbReference>
<dbReference type="InterPro" id="IPR012938">
    <property type="entry name" value="Glc/Sorbosone_DH"/>
</dbReference>
<keyword evidence="4" id="KW-1185">Reference proteome</keyword>
<evidence type="ECO:0000259" key="2">
    <source>
        <dbReference type="Pfam" id="PF07995"/>
    </source>
</evidence>
<dbReference type="InterPro" id="IPR011042">
    <property type="entry name" value="6-blade_b-propeller_TolB-like"/>
</dbReference>
<feature type="domain" description="Glucose/Sorbosone dehydrogenase" evidence="2">
    <location>
        <begin position="88"/>
        <end position="420"/>
    </location>
</feature>
<dbReference type="PANTHER" id="PTHR19328:SF75">
    <property type="entry name" value="ALDOSE SUGAR DEHYDROGENASE YLII"/>
    <property type="match status" value="1"/>
</dbReference>
<dbReference type="PANTHER" id="PTHR19328">
    <property type="entry name" value="HEDGEHOG-INTERACTING PROTEIN"/>
    <property type="match status" value="1"/>
</dbReference>
<organism evidence="3 4">
    <name type="scientific">Tepidiforma bonchosmolovskayae</name>
    <dbReference type="NCBI Taxonomy" id="2601677"/>
    <lineage>
        <taxon>Bacteria</taxon>
        <taxon>Bacillati</taxon>
        <taxon>Chloroflexota</taxon>
        <taxon>Tepidiformia</taxon>
        <taxon>Tepidiformales</taxon>
        <taxon>Tepidiformaceae</taxon>
        <taxon>Tepidiforma</taxon>
    </lineage>
</organism>
<proteinExistence type="predicted"/>
<dbReference type="Pfam" id="PF07995">
    <property type="entry name" value="GSDH"/>
    <property type="match status" value="1"/>
</dbReference>
<dbReference type="Gene3D" id="2.120.10.30">
    <property type="entry name" value="TolB, C-terminal domain"/>
    <property type="match status" value="1"/>
</dbReference>
<evidence type="ECO:0000313" key="3">
    <source>
        <dbReference type="EMBL" id="QFG03215.1"/>
    </source>
</evidence>
<reference evidence="3 4" key="1">
    <citation type="submission" date="2019-10" db="EMBL/GenBank/DDBJ databases">
        <title>Thermopilla bonchosmolovskayae gen. nov., sp. nov., a moderately thermophilic Chloroflexi bacterium from a Chukotka hot spring (Arctic, Russia), representing a novel classis Thermopillaia, which include previously uncultivated lineage OLB14.</title>
        <authorList>
            <person name="Kochetkova T.V."/>
            <person name="Zayulina K.S."/>
            <person name="Zhigarkov V.S."/>
            <person name="Minaev N.V."/>
            <person name="Novikov A."/>
            <person name="Toshchakov S.V."/>
            <person name="Elcheninov A.G."/>
            <person name="Kublanov I.V."/>
        </authorList>
    </citation>
    <scope>NUCLEOTIDE SEQUENCE [LARGE SCALE GENOMIC DNA]</scope>
    <source>
        <strain evidence="3 4">3753O</strain>
    </source>
</reference>
<dbReference type="InterPro" id="IPR011041">
    <property type="entry name" value="Quinoprot_gluc/sorb_DH_b-prop"/>
</dbReference>